<dbReference type="InterPro" id="IPR031325">
    <property type="entry name" value="RHS_repeat"/>
</dbReference>
<gene>
    <name evidence="1" type="ORF">NI17_008435</name>
</gene>
<dbReference type="KEGG" id="thao:NI17_008435"/>
<dbReference type="EMBL" id="CP063196">
    <property type="protein sequence ID" value="UOE21154.1"/>
    <property type="molecule type" value="Genomic_DNA"/>
</dbReference>
<keyword evidence="2" id="KW-1185">Reference proteome</keyword>
<sequence>MCDRSAGRVTDVLHVSRGEEQWRTITEHRGDRTLVTPPEGGIATTTIVDARGRTVELREHHGPTPDSAYDALTYTYARHGGTATVTDVEGNVWETVYDLRGRKVASTDPDTGTTTYTYNDLDQLVSTTDARGETLAYTYDALGRKTGLFDDSPQGTQRAAWVYDTKAKGYLTSTTRYNPDGTLGSISLPAGGTLGRETVVYEYNELGMPVRVEGFGDDVYVDETVYSRTGNLLRRTLDLDGSGADVTWATRDYDLATDRLVSSSVVHQVGSGSLLEQNYTYDASGNMTGRTTASRDQDLEWDAEGRLVEVTEEDGSTTSFRYDADGQRLVRDTPTEAVLYLAGMEVRLDKTVPSVEATRFYEHAGETVAVRTGDGSVHWTFSDHQATGQLAVHALTGQTVRRRTTAFGADRGSTGTWPSDKGFATMLDQGPRGTSAVSFLVSRSVWTGQGSPTRSNERVKVS</sequence>
<organism evidence="1 2">
    <name type="scientific">Thermobifida halotolerans</name>
    <dbReference type="NCBI Taxonomy" id="483545"/>
    <lineage>
        <taxon>Bacteria</taxon>
        <taxon>Bacillati</taxon>
        <taxon>Actinomycetota</taxon>
        <taxon>Actinomycetes</taxon>
        <taxon>Streptosporangiales</taxon>
        <taxon>Nocardiopsidaceae</taxon>
        <taxon>Thermobifida</taxon>
    </lineage>
</organism>
<protein>
    <submittedName>
        <fullName evidence="1">RHS repeat protein</fullName>
    </submittedName>
</protein>
<dbReference type="NCBIfam" id="TIGR01643">
    <property type="entry name" value="YD_repeat_2x"/>
    <property type="match status" value="3"/>
</dbReference>
<dbReference type="PANTHER" id="PTHR32305">
    <property type="match status" value="1"/>
</dbReference>
<evidence type="ECO:0000313" key="2">
    <source>
        <dbReference type="Proteomes" id="UP000265719"/>
    </source>
</evidence>
<dbReference type="Pfam" id="PF05593">
    <property type="entry name" value="RHS_repeat"/>
    <property type="match status" value="2"/>
</dbReference>
<evidence type="ECO:0000313" key="1">
    <source>
        <dbReference type="EMBL" id="UOE21154.1"/>
    </source>
</evidence>
<name>A0A399G6I2_9ACTN</name>
<dbReference type="AlphaFoldDB" id="A0A399G6I2"/>
<proteinExistence type="predicted"/>
<dbReference type="Proteomes" id="UP000265719">
    <property type="component" value="Chromosome"/>
</dbReference>
<dbReference type="PANTHER" id="PTHR32305:SF17">
    <property type="entry name" value="TRNA NUCLEASE WAPA"/>
    <property type="match status" value="1"/>
</dbReference>
<dbReference type="RefSeq" id="WP_119267587.1">
    <property type="nucleotide sequence ID" value="NZ_CP063196.1"/>
</dbReference>
<reference evidence="1" key="1">
    <citation type="submission" date="2020-10" db="EMBL/GenBank/DDBJ databases">
        <title>De novo genome project of the cellulose decomposer Thermobifida halotolerans type strain.</title>
        <authorList>
            <person name="Nagy I."/>
            <person name="Horvath B."/>
            <person name="Kukolya J."/>
            <person name="Nagy I."/>
            <person name="Orsini M."/>
        </authorList>
    </citation>
    <scope>NUCLEOTIDE SEQUENCE</scope>
    <source>
        <strain evidence="1">DSM 44931</strain>
    </source>
</reference>
<dbReference type="Gene3D" id="2.180.10.10">
    <property type="entry name" value="RHS repeat-associated core"/>
    <property type="match status" value="1"/>
</dbReference>
<dbReference type="InterPro" id="IPR006530">
    <property type="entry name" value="YD"/>
</dbReference>
<dbReference type="InterPro" id="IPR050708">
    <property type="entry name" value="T6SS_VgrG/RHS"/>
</dbReference>
<accession>A0A399G6I2</accession>